<dbReference type="Pfam" id="PF04229">
    <property type="entry name" value="GrpB"/>
    <property type="match status" value="1"/>
</dbReference>
<comment type="caution">
    <text evidence="1">The sequence shown here is derived from an EMBL/GenBank/DDBJ whole genome shotgun (WGS) entry which is preliminary data.</text>
</comment>
<keyword evidence="2" id="KW-1185">Reference proteome</keyword>
<name>A0ABX5ILP9_9STAP</name>
<dbReference type="Proteomes" id="UP000240859">
    <property type="component" value="Unassembled WGS sequence"/>
</dbReference>
<dbReference type="InterPro" id="IPR043519">
    <property type="entry name" value="NT_sf"/>
</dbReference>
<reference evidence="1 2" key="1">
    <citation type="journal article" date="2016" name="Front. Microbiol.">
        <title>Comprehensive Phylogenetic Analysis of Bovine Non-aureus Staphylococci Species Based on Whole-Genome Sequencing.</title>
        <authorList>
            <person name="Naushad S."/>
            <person name="Barkema H.W."/>
            <person name="Luby C."/>
            <person name="Condas L.A."/>
            <person name="Nobrega D.B."/>
            <person name="Carson D.A."/>
            <person name="De Buck J."/>
        </authorList>
    </citation>
    <scope>NUCLEOTIDE SEQUENCE [LARGE SCALE GENOMIC DNA]</scope>
    <source>
        <strain evidence="1 2">SNUC 1084</strain>
    </source>
</reference>
<gene>
    <name evidence="1" type="ORF">BU057_10815</name>
</gene>
<evidence type="ECO:0008006" key="3">
    <source>
        <dbReference type="Google" id="ProtNLM"/>
    </source>
</evidence>
<proteinExistence type="predicted"/>
<evidence type="ECO:0000313" key="1">
    <source>
        <dbReference type="EMBL" id="PTI67345.1"/>
    </source>
</evidence>
<organism evidence="1 2">
    <name type="scientific">Staphylococcus succinus</name>
    <dbReference type="NCBI Taxonomy" id="61015"/>
    <lineage>
        <taxon>Bacteria</taxon>
        <taxon>Bacillati</taxon>
        <taxon>Bacillota</taxon>
        <taxon>Bacilli</taxon>
        <taxon>Bacillales</taxon>
        <taxon>Staphylococcaceae</taxon>
        <taxon>Staphylococcus</taxon>
    </lineage>
</organism>
<dbReference type="SUPFAM" id="SSF81301">
    <property type="entry name" value="Nucleotidyltransferase"/>
    <property type="match status" value="1"/>
</dbReference>
<sequence>MNIVVTEYNKDWPKQFDKEVEKIRDILKYEIVKIHHIGSTAVPGLKAKPIIDMMPIVRDIESIDKYNKEMIEIGYESLGELGIHGRRYFRKGGEERTHQIHIFQGDNITEIERHLAVRDYLKSHKETADEYGELKAQLALQFPKDIEGYSDGKDEFVQNLEQIALEWKRKSSK</sequence>
<dbReference type="PANTHER" id="PTHR34822">
    <property type="entry name" value="GRPB DOMAIN PROTEIN (AFU_ORTHOLOGUE AFUA_1G01530)"/>
    <property type="match status" value="1"/>
</dbReference>
<dbReference type="EMBL" id="PZFR01000085">
    <property type="protein sequence ID" value="PTI67345.1"/>
    <property type="molecule type" value="Genomic_DNA"/>
</dbReference>
<protein>
    <recommendedName>
        <fullName evidence="3">GrpB family protein</fullName>
    </recommendedName>
</protein>
<accession>A0ABX5ILP9</accession>
<dbReference type="PANTHER" id="PTHR34822:SF1">
    <property type="entry name" value="GRPB FAMILY PROTEIN"/>
    <property type="match status" value="1"/>
</dbReference>
<evidence type="ECO:0000313" key="2">
    <source>
        <dbReference type="Proteomes" id="UP000240859"/>
    </source>
</evidence>
<dbReference type="InterPro" id="IPR007344">
    <property type="entry name" value="GrpB/CoaE"/>
</dbReference>
<dbReference type="Gene3D" id="3.30.460.10">
    <property type="entry name" value="Beta Polymerase, domain 2"/>
    <property type="match status" value="1"/>
</dbReference>